<keyword evidence="2" id="KW-1185">Reference proteome</keyword>
<dbReference type="InParanoid" id="H1XYI7"/>
<protein>
    <submittedName>
        <fullName evidence="1">Uncharacterized protein</fullName>
    </submittedName>
</protein>
<organism evidence="1 2">
    <name type="scientific">Caldithrix abyssi DSM 13497</name>
    <dbReference type="NCBI Taxonomy" id="880073"/>
    <lineage>
        <taxon>Bacteria</taxon>
        <taxon>Pseudomonadati</taxon>
        <taxon>Calditrichota</taxon>
        <taxon>Calditrichia</taxon>
        <taxon>Calditrichales</taxon>
        <taxon>Calditrichaceae</taxon>
        <taxon>Caldithrix</taxon>
    </lineage>
</organism>
<gene>
    <name evidence="1" type="ORF">Calab_0152</name>
</gene>
<name>H1XYI7_CALAY</name>
<reference evidence="1 2" key="1">
    <citation type="submission" date="2011-09" db="EMBL/GenBank/DDBJ databases">
        <title>The permanent draft genome of Caldithrix abyssi DSM 13497.</title>
        <authorList>
            <consortium name="US DOE Joint Genome Institute (JGI-PGF)"/>
            <person name="Lucas S."/>
            <person name="Han J."/>
            <person name="Lapidus A."/>
            <person name="Bruce D."/>
            <person name="Goodwin L."/>
            <person name="Pitluck S."/>
            <person name="Peters L."/>
            <person name="Kyrpides N."/>
            <person name="Mavromatis K."/>
            <person name="Ivanova N."/>
            <person name="Mikhailova N."/>
            <person name="Chertkov O."/>
            <person name="Detter J.C."/>
            <person name="Tapia R."/>
            <person name="Han C."/>
            <person name="Land M."/>
            <person name="Hauser L."/>
            <person name="Markowitz V."/>
            <person name="Cheng J.-F."/>
            <person name="Hugenholtz P."/>
            <person name="Woyke T."/>
            <person name="Wu D."/>
            <person name="Spring S."/>
            <person name="Brambilla E."/>
            <person name="Klenk H.-P."/>
            <person name="Eisen J.A."/>
        </authorList>
    </citation>
    <scope>NUCLEOTIDE SEQUENCE [LARGE SCALE GENOMIC DNA]</scope>
    <source>
        <strain evidence="1 2">DSM 13497</strain>
    </source>
</reference>
<evidence type="ECO:0000313" key="2">
    <source>
        <dbReference type="Proteomes" id="UP000004671"/>
    </source>
</evidence>
<accession>H1XYI7</accession>
<dbReference type="Proteomes" id="UP000004671">
    <property type="component" value="Chromosome"/>
</dbReference>
<dbReference type="EMBL" id="CM001402">
    <property type="protein sequence ID" value="EHO39805.1"/>
    <property type="molecule type" value="Genomic_DNA"/>
</dbReference>
<sequence>MPDENSTHLQEFYTRNVKLISSRQGRLRIARRFNGGDDEPHQPQSRPVETVETGGMKIQMSLRDIFTFCVVSLSPAVNCRVILNYPYGI</sequence>
<proteinExistence type="predicted"/>
<dbReference type="PaxDb" id="880073-Calab_0152"/>
<evidence type="ECO:0000313" key="1">
    <source>
        <dbReference type="EMBL" id="EHO39805.1"/>
    </source>
</evidence>
<dbReference type="AlphaFoldDB" id="H1XYI7"/>
<dbReference type="HOGENOM" id="CLU_2449030_0_0_0"/>